<dbReference type="PROSITE" id="PS50893">
    <property type="entry name" value="ABC_TRANSPORTER_2"/>
    <property type="match status" value="2"/>
</dbReference>
<dbReference type="Pfam" id="PF00005">
    <property type="entry name" value="ABC_tran"/>
    <property type="match status" value="2"/>
</dbReference>
<feature type="transmembrane region" description="Helical" evidence="15">
    <location>
        <begin position="1128"/>
        <end position="1152"/>
    </location>
</feature>
<dbReference type="Gene3D" id="1.20.1560.10">
    <property type="entry name" value="ABC transporter type 1, transmembrane domain"/>
    <property type="match status" value="4"/>
</dbReference>
<dbReference type="GO" id="GO:0015421">
    <property type="term" value="F:ABC-type oligopeptide transporter activity"/>
    <property type="evidence" value="ECO:0007669"/>
    <property type="project" value="TreeGrafter"/>
</dbReference>
<organism evidence="18 19">
    <name type="scientific">Toxocara canis</name>
    <name type="common">Canine roundworm</name>
    <dbReference type="NCBI Taxonomy" id="6265"/>
    <lineage>
        <taxon>Eukaryota</taxon>
        <taxon>Metazoa</taxon>
        <taxon>Ecdysozoa</taxon>
        <taxon>Nematoda</taxon>
        <taxon>Chromadorea</taxon>
        <taxon>Rhabditida</taxon>
        <taxon>Spirurina</taxon>
        <taxon>Ascaridomorpha</taxon>
        <taxon>Ascaridoidea</taxon>
        <taxon>Toxocaridae</taxon>
        <taxon>Toxocara</taxon>
    </lineage>
</organism>
<evidence type="ECO:0000256" key="13">
    <source>
        <dbReference type="ARBA" id="ARBA00034018"/>
    </source>
</evidence>
<keyword evidence="11 15" id="KW-0472">Membrane</keyword>
<feature type="transmembrane region" description="Helical" evidence="15">
    <location>
        <begin position="630"/>
        <end position="650"/>
    </location>
</feature>
<evidence type="ECO:0000256" key="6">
    <source>
        <dbReference type="ARBA" id="ARBA00022737"/>
    </source>
</evidence>
<feature type="transmembrane region" description="Helical" evidence="15">
    <location>
        <begin position="227"/>
        <end position="247"/>
    </location>
</feature>
<feature type="transmembrane region" description="Helical" evidence="15">
    <location>
        <begin position="1400"/>
        <end position="1421"/>
    </location>
</feature>
<dbReference type="Gene3D" id="3.40.50.300">
    <property type="entry name" value="P-loop containing nucleotide triphosphate hydrolases"/>
    <property type="match status" value="2"/>
</dbReference>
<evidence type="ECO:0000256" key="8">
    <source>
        <dbReference type="ARBA" id="ARBA00022840"/>
    </source>
</evidence>
<comment type="caution">
    <text evidence="18">The sequence shown here is derived from an EMBL/GenBank/DDBJ whole genome shotgun (WGS) entry which is preliminary data.</text>
</comment>
<feature type="transmembrane region" description="Helical" evidence="15">
    <location>
        <begin position="586"/>
        <end position="610"/>
    </location>
</feature>
<dbReference type="FunFam" id="1.20.1560.10:FF:000018">
    <property type="entry name" value="ATP-binding cassette subfamily B member 11"/>
    <property type="match status" value="1"/>
</dbReference>
<feature type="domain" description="ABC transmembrane type-1" evidence="17">
    <location>
        <begin position="1085"/>
        <end position="1426"/>
    </location>
</feature>
<keyword evidence="7" id="KW-0547">Nucleotide-binding</keyword>
<dbReference type="GO" id="GO:0005743">
    <property type="term" value="C:mitochondrial inner membrane"/>
    <property type="evidence" value="ECO:0007669"/>
    <property type="project" value="TreeGrafter"/>
</dbReference>
<dbReference type="FunFam" id="3.40.50.300:FF:000916">
    <property type="entry name" value="ABC transporter B family member 9"/>
    <property type="match status" value="1"/>
</dbReference>
<dbReference type="CDD" id="cd18578">
    <property type="entry name" value="ABC_6TM_Pgp_ABCB1_D2_like"/>
    <property type="match status" value="1"/>
</dbReference>
<dbReference type="SUPFAM" id="SSF52540">
    <property type="entry name" value="P-loop containing nucleoside triphosphate hydrolases"/>
    <property type="match status" value="2"/>
</dbReference>
<evidence type="ECO:0000256" key="9">
    <source>
        <dbReference type="ARBA" id="ARBA00022967"/>
    </source>
</evidence>
<evidence type="ECO:0000256" key="4">
    <source>
        <dbReference type="ARBA" id="ARBA00022448"/>
    </source>
</evidence>
<feature type="transmembrane region" description="Helical" evidence="15">
    <location>
        <begin position="152"/>
        <end position="177"/>
    </location>
</feature>
<feature type="domain" description="ABC transporter" evidence="16">
    <location>
        <begin position="1460"/>
        <end position="1696"/>
    </location>
</feature>
<protein>
    <recommendedName>
        <fullName evidence="3">ABC-type xenobiotic transporter</fullName>
        <ecNumber evidence="3">7.6.2.2</ecNumber>
    </recommendedName>
</protein>
<sequence length="1700" mass="184217">MGGRNSKSNEHEKLLNPNSKYGSMGSIDEKQCEMGSADRPVHSLSAKLRSACAKALCAHGCCRPRKSNSINERYDDEKKAPEFKPVSAFQLYRYATCLDKIMVFIGIICALLNGILQPVSAIITGAIVNVLLEDNVKAETDETLLKRALPEIYSFLTVGVIILIVAYLQSALWHMAAERQIHKIRNKFLWAVMRQNIAWYDQNQSGALTTKLTDNIDRMKEGMGDKMGICVQSLSQLLMGFGIAFFVSWKMTLVMLTVMPFIIIFVSIFVRIMSQTSKREVANYAEAGAIAEEVLMNIKTVMSFNAQSREISRYDGRLKIGRQMGIRKSILTGATLGVFFAFLFSSFGLAFWYGSTLLRSGELQPGAVFTVFMAVMSGAASIGMVAPQVTLFVTAKSAAAPIYTGELQPGAVFTVFMAVMSGAASIGMVAPQVTLFVTAKSAAAPIYTGELQPGAVFTVFMAVMSGAASIGMVAPQVTLFVTAKSAAAPIYTGELQPGAVFTVFMAVMSGAASIGMVAPQVTLFVTAKSAAAPIYTGELQPGAVFTVFMAVMSGAASIGMVAPQVTLFVTAKSAAAPIYTGELQPGAVFTVFMAVMSGAASIGMVAPQVTLFVTAKSAAAPIYTGELQPGAVFTVFMAVMSGAASIGMVAPQVTLFVTAKSAAAPIYTGELQPGAVFTVFMAVMSGAASIGMVAPQVTLFVTAKSAAAPIYAIIDRVPDIDSYSHTGLRPEVVEGKLQFKNVSFSYPNRDTKVLNCVSIDADPGETIALVGHSGCGKSTLFSLLLRYYDAVSGSIEVDGEEIKNLNLEWLRNTIGIVSQEPVLFQTTIAENLRLGREDITKSEMVEVCKIANAHEFIMDLPQGYETIIGEGGIQLSGGQKQRIAIARALARNPRILLLDEATSALDVESERIVQEALDKASKGRTTLVIAHRLSTIKSADKIIVMQDGHIVETGTHVELIADENGVYRQLVDSQNLSDTGPVSKKISKARKSTVSIALEPKEQYEAQLLDDRNGFSSDDSAVTAMSKMSKSTLLRRKISRNFTRSVSKPDEQVDRLQQELAEEGATNAKWHEILHEAKSEYFLLITAIVFSILRGLMMPVFSIVFGQMFKTFSMTDVDEMSKSALRNALFFVALGLIQGSAAFICISLYGTAGERLTMKLRMSAFRSLLRQDVSYFDETRHSATKLTTRLATDAPNVKSISLYGTAGERLTMKLRMSAFRSLLRQDVSYFDETRHSATKLTTRLATDAPNVKSAIDQRMASIVQGCISLLSGLAISFLFGWQMSLATLGIFVVLFGLQILANRIIQARDHIDIRHAEEAGKIAIESIENARTVQALTKQHYLYRQFISAMEKTYRSQLLKAHLQAAVYGLASSLSLFIAGGAYGLGVYLITLGSMTPFQVYQVITSLNMSTMGVMNMAAFLPEIMKARMAAGLIFAIIRNEPKIDINSNKGSREVLQGKVDIKDVYFAYPNRSNRIILQGLSANISPGKTLALVGPSGCGKSTVISLLNRFYDPTDGKVEYDGCDLRAFHLRTLRKQLAMVGQEPVLFDCSIRDNIAYGYESCSFERIERAAKIANIHDVITSMPEGYETRVGERGTQLSGGQKQRIAIARAIVREPAVLLLDEATSALDSESEKVVQKALDAAALGRTCIVVAHRLSTIQNADGIAVVLNGRVIEYGTHSELVALGGLYHSMVMKQKLL</sequence>
<evidence type="ECO:0000256" key="14">
    <source>
        <dbReference type="SAM" id="MobiDB-lite"/>
    </source>
</evidence>
<name>A0A0B2VY42_TOXCA</name>
<keyword evidence="10 15" id="KW-1133">Transmembrane helix</keyword>
<dbReference type="FunFam" id="3.40.50.300:FF:000479">
    <property type="entry name" value="Multidrug resistance protein 1A"/>
    <property type="match status" value="1"/>
</dbReference>
<feature type="transmembrane region" description="Helical" evidence="15">
    <location>
        <begin position="495"/>
        <end position="518"/>
    </location>
</feature>
<dbReference type="Proteomes" id="UP000031036">
    <property type="component" value="Unassembled WGS sequence"/>
</dbReference>
<feature type="transmembrane region" description="Helical" evidence="15">
    <location>
        <begin position="253"/>
        <end position="270"/>
    </location>
</feature>
<dbReference type="InterPro" id="IPR003593">
    <property type="entry name" value="AAA+_ATPase"/>
</dbReference>
<comment type="catalytic activity">
    <reaction evidence="13">
        <text>ATP + H2O + xenobioticSide 1 = ADP + phosphate + xenobioticSide 2.</text>
        <dbReference type="EC" id="7.6.2.2"/>
    </reaction>
</comment>
<feature type="transmembrane region" description="Helical" evidence="15">
    <location>
        <begin position="366"/>
        <end position="389"/>
    </location>
</feature>
<dbReference type="GO" id="GO:0005524">
    <property type="term" value="F:ATP binding"/>
    <property type="evidence" value="ECO:0007669"/>
    <property type="project" value="UniProtKB-KW"/>
</dbReference>
<proteinExistence type="inferred from homology"/>
<dbReference type="Pfam" id="PF00664">
    <property type="entry name" value="ABC_membrane"/>
    <property type="match status" value="3"/>
</dbReference>
<feature type="region of interest" description="Disordered" evidence="14">
    <location>
        <begin position="1"/>
        <end position="24"/>
    </location>
</feature>
<comment type="similarity">
    <text evidence="2">Belongs to the ABC transporter superfamily. ABCB family. Multidrug resistance exporter (TC 3.A.1.201) subfamily.</text>
</comment>
<dbReference type="CDD" id="cd18577">
    <property type="entry name" value="ABC_6TM_Pgp_ABCB1_D1_like"/>
    <property type="match status" value="1"/>
</dbReference>
<dbReference type="EMBL" id="JPKZ01000631">
    <property type="protein sequence ID" value="KHN86334.1"/>
    <property type="molecule type" value="Genomic_DNA"/>
</dbReference>
<evidence type="ECO:0000256" key="15">
    <source>
        <dbReference type="SAM" id="Phobius"/>
    </source>
</evidence>
<dbReference type="CDD" id="cd03249">
    <property type="entry name" value="ABC_MTABC3_MDL1_MDL2"/>
    <property type="match status" value="2"/>
</dbReference>
<dbReference type="PANTHER" id="PTHR43394">
    <property type="entry name" value="ATP-DEPENDENT PERMEASE MDL1, MITOCHONDRIAL"/>
    <property type="match status" value="1"/>
</dbReference>
<dbReference type="GO" id="GO:0016887">
    <property type="term" value="F:ATP hydrolysis activity"/>
    <property type="evidence" value="ECO:0007669"/>
    <property type="project" value="InterPro"/>
</dbReference>
<feature type="transmembrane region" description="Helical" evidence="15">
    <location>
        <begin position="543"/>
        <end position="565"/>
    </location>
</feature>
<feature type="transmembrane region" description="Helical" evidence="15">
    <location>
        <begin position="1285"/>
        <end position="1305"/>
    </location>
</feature>
<evidence type="ECO:0000313" key="18">
    <source>
        <dbReference type="EMBL" id="KHN86334.1"/>
    </source>
</evidence>
<evidence type="ECO:0000256" key="2">
    <source>
        <dbReference type="ARBA" id="ARBA00007577"/>
    </source>
</evidence>
<dbReference type="STRING" id="6265.A0A0B2VY42"/>
<feature type="domain" description="ABC transmembrane type-1" evidence="17">
    <location>
        <begin position="104"/>
        <end position="394"/>
    </location>
</feature>
<feature type="transmembrane region" description="Helical" evidence="15">
    <location>
        <begin position="330"/>
        <end position="354"/>
    </location>
</feature>
<feature type="domain" description="ABC transporter" evidence="16">
    <location>
        <begin position="737"/>
        <end position="972"/>
    </location>
</feature>
<evidence type="ECO:0000256" key="11">
    <source>
        <dbReference type="ARBA" id="ARBA00023136"/>
    </source>
</evidence>
<dbReference type="SUPFAM" id="SSF90123">
    <property type="entry name" value="ABC transporter transmembrane region"/>
    <property type="match status" value="3"/>
</dbReference>
<keyword evidence="12" id="KW-0325">Glycoprotein</keyword>
<dbReference type="OMA" id="QFMATFV"/>
<gene>
    <name evidence="18" type="primary">pgp-3</name>
    <name evidence="18" type="ORF">Tcan_14005</name>
</gene>
<keyword evidence="9" id="KW-1278">Translocase</keyword>
<evidence type="ECO:0000256" key="12">
    <source>
        <dbReference type="ARBA" id="ARBA00023180"/>
    </source>
</evidence>
<dbReference type="OrthoDB" id="6500128at2759"/>
<keyword evidence="4" id="KW-0813">Transport</keyword>
<evidence type="ECO:0000313" key="19">
    <source>
        <dbReference type="Proteomes" id="UP000031036"/>
    </source>
</evidence>
<comment type="subcellular location">
    <subcellularLocation>
        <location evidence="1">Membrane</location>
        <topology evidence="1">Multi-pass membrane protein</topology>
    </subcellularLocation>
</comment>
<evidence type="ECO:0000256" key="10">
    <source>
        <dbReference type="ARBA" id="ARBA00022989"/>
    </source>
</evidence>
<dbReference type="GO" id="GO:0008559">
    <property type="term" value="F:ABC-type xenobiotic transporter activity"/>
    <property type="evidence" value="ECO:0007669"/>
    <property type="project" value="UniProtKB-EC"/>
</dbReference>
<dbReference type="InterPro" id="IPR039421">
    <property type="entry name" value="Type_1_exporter"/>
</dbReference>
<feature type="transmembrane region" description="Helical" evidence="15">
    <location>
        <begin position="1365"/>
        <end position="1388"/>
    </location>
</feature>
<evidence type="ECO:0000259" key="16">
    <source>
        <dbReference type="PROSITE" id="PS50893"/>
    </source>
</evidence>
<dbReference type="InterPro" id="IPR017871">
    <property type="entry name" value="ABC_transporter-like_CS"/>
</dbReference>
<dbReference type="InterPro" id="IPR011527">
    <property type="entry name" value="ABC1_TM_dom"/>
</dbReference>
<dbReference type="InterPro" id="IPR036640">
    <property type="entry name" value="ABC1_TM_sf"/>
</dbReference>
<dbReference type="PROSITE" id="PS50929">
    <property type="entry name" value="ABC_TM1F"/>
    <property type="match status" value="2"/>
</dbReference>
<feature type="transmembrane region" description="Helical" evidence="15">
    <location>
        <begin position="101"/>
        <end position="132"/>
    </location>
</feature>
<evidence type="ECO:0000259" key="17">
    <source>
        <dbReference type="PROSITE" id="PS50929"/>
    </source>
</evidence>
<reference evidence="18 19" key="1">
    <citation type="submission" date="2014-11" db="EMBL/GenBank/DDBJ databases">
        <title>Genetic blueprint of the zoonotic pathogen Toxocara canis.</title>
        <authorList>
            <person name="Zhu X.-Q."/>
            <person name="Korhonen P.K."/>
            <person name="Cai H."/>
            <person name="Young N.D."/>
            <person name="Nejsum P."/>
            <person name="von Samson-Himmelstjerna G."/>
            <person name="Boag P.R."/>
            <person name="Tan P."/>
            <person name="Li Q."/>
            <person name="Min J."/>
            <person name="Yang Y."/>
            <person name="Wang X."/>
            <person name="Fang X."/>
            <person name="Hall R.S."/>
            <person name="Hofmann A."/>
            <person name="Sternberg P.W."/>
            <person name="Jex A.R."/>
            <person name="Gasser R.B."/>
        </authorList>
    </citation>
    <scope>NUCLEOTIDE SEQUENCE [LARGE SCALE GENOMIC DNA]</scope>
    <source>
        <strain evidence="18">PN_DK_2014</strain>
    </source>
</reference>
<dbReference type="GO" id="GO:0090374">
    <property type="term" value="P:oligopeptide export from mitochondrion"/>
    <property type="evidence" value="ECO:0007669"/>
    <property type="project" value="TreeGrafter"/>
</dbReference>
<keyword evidence="19" id="KW-1185">Reference proteome</keyword>
<evidence type="ECO:0000256" key="5">
    <source>
        <dbReference type="ARBA" id="ARBA00022692"/>
    </source>
</evidence>
<dbReference type="InterPro" id="IPR003439">
    <property type="entry name" value="ABC_transporter-like_ATP-bd"/>
</dbReference>
<evidence type="ECO:0000256" key="7">
    <source>
        <dbReference type="ARBA" id="ARBA00022741"/>
    </source>
</evidence>
<keyword evidence="6" id="KW-0677">Repeat</keyword>
<dbReference type="InterPro" id="IPR027417">
    <property type="entry name" value="P-loop_NTPase"/>
</dbReference>
<feature type="transmembrane region" description="Helical" evidence="15">
    <location>
        <begin position="455"/>
        <end position="483"/>
    </location>
</feature>
<keyword evidence="8" id="KW-0067">ATP-binding</keyword>
<accession>A0A0B2VY42</accession>
<dbReference type="PANTHER" id="PTHR43394:SF11">
    <property type="entry name" value="ATP-BINDING CASSETTE TRANSPORTER"/>
    <property type="match status" value="1"/>
</dbReference>
<dbReference type="PROSITE" id="PS00211">
    <property type="entry name" value="ABC_TRANSPORTER_1"/>
    <property type="match status" value="2"/>
</dbReference>
<feature type="transmembrane region" description="Helical" evidence="15">
    <location>
        <begin position="1081"/>
        <end position="1108"/>
    </location>
</feature>
<keyword evidence="5 15" id="KW-0812">Transmembrane</keyword>
<evidence type="ECO:0000256" key="1">
    <source>
        <dbReference type="ARBA" id="ARBA00004141"/>
    </source>
</evidence>
<dbReference type="EC" id="7.6.2.2" evidence="3"/>
<dbReference type="SMART" id="SM00382">
    <property type="entry name" value="AAA"/>
    <property type="match status" value="2"/>
</dbReference>
<feature type="transmembrane region" description="Helical" evidence="15">
    <location>
        <begin position="410"/>
        <end position="435"/>
    </location>
</feature>
<evidence type="ECO:0000256" key="3">
    <source>
        <dbReference type="ARBA" id="ARBA00012191"/>
    </source>
</evidence>